<dbReference type="PANTHER" id="PTHR21398">
    <property type="entry name" value="AGAP007094-PA"/>
    <property type="match status" value="1"/>
</dbReference>
<proteinExistence type="predicted"/>
<sequence>MKFCWLTTGILILILAYKSESLLWPASSNLGLTVSVSTPIAELFPERRILVDWCFAISYNYPYNLTEFYSIPIWPGFANYKAKREVPQLELTDESFYTKYGHDKGNGMHPKDFSAAELYAFLEDTLAGYGFHETCLLRSVCELAQHPFDENHQHMLSDIVTFVLSPSQHEGFRDDEHVYRKTYELAEQDGFLGRDCLKLYSHCKHDLLQLMSQVCVGWSRNRTEILSGECHTRMYLAGVHFIAALLSLLSLPIAAEFPLLFPASSVYQITSSLSVPVVIPDRKLFWDWGLQMNYALPAQPSSFYAATIWPDEFSRRGRRQLRNETAKYLPGGGSTMHPSDISAGELYESLENMLTQYGFDESCLLRTVCELARHPFMDTENNMLTALMTFTLTPSLHEAFGPGENIYREVYEQAEQQGFLGKDCAKLYANCPVDFLSGISSLLS</sequence>
<dbReference type="SMART" id="SM00718">
    <property type="entry name" value="DM4_12"/>
    <property type="match status" value="2"/>
</dbReference>
<protein>
    <submittedName>
        <fullName evidence="2">Uncharacterized protein</fullName>
    </submittedName>
</protein>
<accession>A0A9Q0BTF4</accession>
<dbReference type="PANTHER" id="PTHR21398:SF4">
    <property type="entry name" value="AGAP002980-PA"/>
    <property type="match status" value="1"/>
</dbReference>
<organism evidence="2 3">
    <name type="scientific">Drosophila gunungcola</name>
    <name type="common">fruit fly</name>
    <dbReference type="NCBI Taxonomy" id="103775"/>
    <lineage>
        <taxon>Eukaryota</taxon>
        <taxon>Metazoa</taxon>
        <taxon>Ecdysozoa</taxon>
        <taxon>Arthropoda</taxon>
        <taxon>Hexapoda</taxon>
        <taxon>Insecta</taxon>
        <taxon>Pterygota</taxon>
        <taxon>Neoptera</taxon>
        <taxon>Endopterygota</taxon>
        <taxon>Diptera</taxon>
        <taxon>Brachycera</taxon>
        <taxon>Muscomorpha</taxon>
        <taxon>Ephydroidea</taxon>
        <taxon>Drosophilidae</taxon>
        <taxon>Drosophila</taxon>
        <taxon>Sophophora</taxon>
    </lineage>
</organism>
<dbReference type="InterPro" id="IPR006631">
    <property type="entry name" value="DM4_12"/>
</dbReference>
<feature type="chain" id="PRO_5040406049" evidence="1">
    <location>
        <begin position="22"/>
        <end position="444"/>
    </location>
</feature>
<keyword evidence="1" id="KW-0732">Signal</keyword>
<dbReference type="EMBL" id="JAMKOV010000001">
    <property type="protein sequence ID" value="KAI8044072.1"/>
    <property type="molecule type" value="Genomic_DNA"/>
</dbReference>
<gene>
    <name evidence="2" type="ORF">M5D96_000222</name>
</gene>
<dbReference type="Pfam" id="PF07841">
    <property type="entry name" value="DM4_12"/>
    <property type="match status" value="2"/>
</dbReference>
<name>A0A9Q0BTF4_9MUSC</name>
<dbReference type="Proteomes" id="UP001059596">
    <property type="component" value="Chromosome 3R"/>
</dbReference>
<reference evidence="2" key="1">
    <citation type="journal article" date="2023" name="Genome Biol. Evol.">
        <title>Long-read-based Genome Assembly of Drosophila gunungcola Reveals Fewer Chemosensory Genes in Flower-breeding Species.</title>
        <authorList>
            <person name="Negi A."/>
            <person name="Liao B.Y."/>
            <person name="Yeh S.D."/>
        </authorList>
    </citation>
    <scope>NUCLEOTIDE SEQUENCE</scope>
    <source>
        <strain evidence="2">Sukarami</strain>
    </source>
</reference>
<evidence type="ECO:0000256" key="1">
    <source>
        <dbReference type="SAM" id="SignalP"/>
    </source>
</evidence>
<comment type="caution">
    <text evidence="2">The sequence shown here is derived from an EMBL/GenBank/DDBJ whole genome shotgun (WGS) entry which is preliminary data.</text>
</comment>
<feature type="signal peptide" evidence="1">
    <location>
        <begin position="1"/>
        <end position="21"/>
    </location>
</feature>
<evidence type="ECO:0000313" key="2">
    <source>
        <dbReference type="EMBL" id="KAI8044072.1"/>
    </source>
</evidence>
<evidence type="ECO:0000313" key="3">
    <source>
        <dbReference type="Proteomes" id="UP001059596"/>
    </source>
</evidence>
<dbReference type="AlphaFoldDB" id="A0A9Q0BTF4"/>
<keyword evidence="3" id="KW-1185">Reference proteome</keyword>